<dbReference type="Proteomes" id="UP000199308">
    <property type="component" value="Unassembled WGS sequence"/>
</dbReference>
<organism evidence="2 3">
    <name type="scientific">Thalassotalea agarivorans</name>
    <name type="common">Thalassomonas agarivorans</name>
    <dbReference type="NCBI Taxonomy" id="349064"/>
    <lineage>
        <taxon>Bacteria</taxon>
        <taxon>Pseudomonadati</taxon>
        <taxon>Pseudomonadota</taxon>
        <taxon>Gammaproteobacteria</taxon>
        <taxon>Alteromonadales</taxon>
        <taxon>Colwelliaceae</taxon>
        <taxon>Thalassotalea</taxon>
    </lineage>
</organism>
<dbReference type="AlphaFoldDB" id="A0A1H9YQ76"/>
<keyword evidence="3" id="KW-1185">Reference proteome</keyword>
<sequence>MTLLIILGVLFAGLAIMVAVGEKHGKPMTDEQKQKFGKILPILMVIMLVSATFKACTG</sequence>
<accession>A0A1H9YQ76</accession>
<evidence type="ECO:0000313" key="3">
    <source>
        <dbReference type="Proteomes" id="UP000199308"/>
    </source>
</evidence>
<name>A0A1H9YQ76_THASX</name>
<reference evidence="2 3" key="1">
    <citation type="submission" date="2016-10" db="EMBL/GenBank/DDBJ databases">
        <authorList>
            <person name="de Groot N.N."/>
        </authorList>
    </citation>
    <scope>NUCLEOTIDE SEQUENCE [LARGE SCALE GENOMIC DNA]</scope>
    <source>
        <strain evidence="2 3">DSM 19706</strain>
    </source>
</reference>
<keyword evidence="1" id="KW-0812">Transmembrane</keyword>
<gene>
    <name evidence="2" type="ORF">SAMN05660429_00312</name>
</gene>
<keyword evidence="1" id="KW-0472">Membrane</keyword>
<keyword evidence="1" id="KW-1133">Transmembrane helix</keyword>
<dbReference type="RefSeq" id="WP_177168823.1">
    <property type="nucleotide sequence ID" value="NZ_AP027363.1"/>
</dbReference>
<evidence type="ECO:0000256" key="1">
    <source>
        <dbReference type="SAM" id="Phobius"/>
    </source>
</evidence>
<dbReference type="EMBL" id="FOHK01000001">
    <property type="protein sequence ID" value="SES71292.1"/>
    <property type="molecule type" value="Genomic_DNA"/>
</dbReference>
<feature type="transmembrane region" description="Helical" evidence="1">
    <location>
        <begin position="37"/>
        <end position="56"/>
    </location>
</feature>
<protein>
    <submittedName>
        <fullName evidence="2">Uncharacterized protein</fullName>
    </submittedName>
</protein>
<dbReference type="STRING" id="349064.SAMN05660429_00312"/>
<proteinExistence type="predicted"/>
<evidence type="ECO:0000313" key="2">
    <source>
        <dbReference type="EMBL" id="SES71292.1"/>
    </source>
</evidence>